<dbReference type="InterPro" id="IPR051199">
    <property type="entry name" value="LPS_LOS_Heptosyltrfase"/>
</dbReference>
<name>A0A7C0U284_DESA2</name>
<sequence length="372" mass="42222">MFFKKFSSPNKLSLTYWLKTIDNLLGSQLTKICSHSSLEKSSQIHKPPKNILIIRPGGIGDAILLLPALSLFKKHFPSCKIFILAEKRNVGIFESIPYIKEIFLYHKIKDLYKTLKYPYDIVIDTEQWHYLSAILAFFTKAPIKIGFATNKRAKLFNYTIPYSHDDYEIFSFLKLLEPIMGKINWDVTKAFFPLPSKFRFKLDNKKSWIAIFPGASISERKWPKERFREIALWLHKNGIKIVIVGGKQDIKTADYIIDGISGHLNMAGKTSLKETAQILSQVKLLLTTDSGIMHLSIAVGTPVVALFGPGIEKKWAPRDGKSIIINKHLPCSPCTKFGYTPPCPYNARCMREINVDEVKGAINAILDKVNTS</sequence>
<dbReference type="CDD" id="cd03789">
    <property type="entry name" value="GT9_LPS_heptosyltransferase"/>
    <property type="match status" value="1"/>
</dbReference>
<evidence type="ECO:0000256" key="2">
    <source>
        <dbReference type="ARBA" id="ARBA00022679"/>
    </source>
</evidence>
<protein>
    <submittedName>
        <fullName evidence="3">Glycosyltransferase family 9 protein</fullName>
    </submittedName>
</protein>
<comment type="caution">
    <text evidence="3">The sequence shown here is derived from an EMBL/GenBank/DDBJ whole genome shotgun (WGS) entry which is preliminary data.</text>
</comment>
<keyword evidence="1" id="KW-0328">Glycosyltransferase</keyword>
<dbReference type="PANTHER" id="PTHR30160:SF7">
    <property type="entry name" value="ADP-HEPTOSE--LPS HEPTOSYLTRANSFERASE 2"/>
    <property type="match status" value="1"/>
</dbReference>
<dbReference type="InterPro" id="IPR002201">
    <property type="entry name" value="Glyco_trans_9"/>
</dbReference>
<keyword evidence="2" id="KW-0808">Transferase</keyword>
<dbReference type="GO" id="GO:0009244">
    <property type="term" value="P:lipopolysaccharide core region biosynthetic process"/>
    <property type="evidence" value="ECO:0007669"/>
    <property type="project" value="TreeGrafter"/>
</dbReference>
<evidence type="ECO:0000313" key="3">
    <source>
        <dbReference type="EMBL" id="HDD44064.1"/>
    </source>
</evidence>
<dbReference type="Pfam" id="PF01075">
    <property type="entry name" value="Glyco_transf_9"/>
    <property type="match status" value="1"/>
</dbReference>
<organism evidence="3">
    <name type="scientific">Desulfofervidus auxilii</name>
    <dbReference type="NCBI Taxonomy" id="1621989"/>
    <lineage>
        <taxon>Bacteria</taxon>
        <taxon>Pseudomonadati</taxon>
        <taxon>Thermodesulfobacteriota</taxon>
        <taxon>Candidatus Desulfofervidia</taxon>
        <taxon>Candidatus Desulfofervidales</taxon>
        <taxon>Candidatus Desulfofervidaceae</taxon>
        <taxon>Candidatus Desulfofervidus</taxon>
    </lineage>
</organism>
<dbReference type="EMBL" id="DRBS01000166">
    <property type="protein sequence ID" value="HDD44064.1"/>
    <property type="molecule type" value="Genomic_DNA"/>
</dbReference>
<dbReference type="Gene3D" id="3.40.50.2000">
    <property type="entry name" value="Glycogen Phosphorylase B"/>
    <property type="match status" value="2"/>
</dbReference>
<dbReference type="AlphaFoldDB" id="A0A7C0U284"/>
<dbReference type="GO" id="GO:0008713">
    <property type="term" value="F:ADP-heptose-lipopolysaccharide heptosyltransferase activity"/>
    <property type="evidence" value="ECO:0007669"/>
    <property type="project" value="TreeGrafter"/>
</dbReference>
<gene>
    <name evidence="3" type="ORF">ENG63_04285</name>
</gene>
<dbReference type="SUPFAM" id="SSF53756">
    <property type="entry name" value="UDP-Glycosyltransferase/glycogen phosphorylase"/>
    <property type="match status" value="1"/>
</dbReference>
<dbReference type="GO" id="GO:0005829">
    <property type="term" value="C:cytosol"/>
    <property type="evidence" value="ECO:0007669"/>
    <property type="project" value="TreeGrafter"/>
</dbReference>
<proteinExistence type="predicted"/>
<dbReference type="PANTHER" id="PTHR30160">
    <property type="entry name" value="TETRAACYLDISACCHARIDE 4'-KINASE-RELATED"/>
    <property type="match status" value="1"/>
</dbReference>
<dbReference type="Proteomes" id="UP000886289">
    <property type="component" value="Unassembled WGS sequence"/>
</dbReference>
<accession>A0A7C0U284</accession>
<evidence type="ECO:0000256" key="1">
    <source>
        <dbReference type="ARBA" id="ARBA00022676"/>
    </source>
</evidence>
<reference evidence="3" key="1">
    <citation type="journal article" date="2020" name="mSystems">
        <title>Genome- and Community-Level Interaction Insights into Carbon Utilization and Element Cycling Functions of Hydrothermarchaeota in Hydrothermal Sediment.</title>
        <authorList>
            <person name="Zhou Z."/>
            <person name="Liu Y."/>
            <person name="Xu W."/>
            <person name="Pan J."/>
            <person name="Luo Z.H."/>
            <person name="Li M."/>
        </authorList>
    </citation>
    <scope>NUCLEOTIDE SEQUENCE [LARGE SCALE GENOMIC DNA]</scope>
    <source>
        <strain evidence="3">HyVt-233</strain>
    </source>
</reference>